<accession>A0A1I8F354</accession>
<name>A0A1I8F354_9PLAT</name>
<reference evidence="3" key="1">
    <citation type="submission" date="2016-11" db="UniProtKB">
        <authorList>
            <consortium name="WormBaseParasite"/>
        </authorList>
    </citation>
    <scope>IDENTIFICATION</scope>
</reference>
<dbReference type="Proteomes" id="UP000095280">
    <property type="component" value="Unplaced"/>
</dbReference>
<feature type="compositionally biased region" description="Low complexity" evidence="1">
    <location>
        <begin position="1"/>
        <end position="11"/>
    </location>
</feature>
<feature type="region of interest" description="Disordered" evidence="1">
    <location>
        <begin position="1"/>
        <end position="57"/>
    </location>
</feature>
<sequence>KQPQQQQQQSPPLVPPCRRCANPLPDTDNIDAADSAVFDSDEPRLRRLAPPPDRLLPGERLLHVGASSDGGAVALTNYRLLLIGACGRLSACLPAGILERPAPADSAAPTEAQPDDELADSRADAAKPGRREASR</sequence>
<feature type="compositionally biased region" description="Basic and acidic residues" evidence="1">
    <location>
        <begin position="119"/>
        <end position="135"/>
    </location>
</feature>
<evidence type="ECO:0000313" key="2">
    <source>
        <dbReference type="Proteomes" id="UP000095280"/>
    </source>
</evidence>
<dbReference type="AlphaFoldDB" id="A0A1I8F354"/>
<keyword evidence="2" id="KW-1185">Reference proteome</keyword>
<dbReference type="WBParaSite" id="maker-unitig_17665-snap-gene-0.3-mRNA-1">
    <property type="protein sequence ID" value="maker-unitig_17665-snap-gene-0.3-mRNA-1"/>
    <property type="gene ID" value="maker-unitig_17665-snap-gene-0.3"/>
</dbReference>
<proteinExistence type="predicted"/>
<feature type="region of interest" description="Disordered" evidence="1">
    <location>
        <begin position="101"/>
        <end position="135"/>
    </location>
</feature>
<evidence type="ECO:0000256" key="1">
    <source>
        <dbReference type="SAM" id="MobiDB-lite"/>
    </source>
</evidence>
<protein>
    <submittedName>
        <fullName evidence="3">MMS1_N domain-containing protein</fullName>
    </submittedName>
</protein>
<organism evidence="2 3">
    <name type="scientific">Macrostomum lignano</name>
    <dbReference type="NCBI Taxonomy" id="282301"/>
    <lineage>
        <taxon>Eukaryota</taxon>
        <taxon>Metazoa</taxon>
        <taxon>Spiralia</taxon>
        <taxon>Lophotrochozoa</taxon>
        <taxon>Platyhelminthes</taxon>
        <taxon>Rhabditophora</taxon>
        <taxon>Macrostomorpha</taxon>
        <taxon>Macrostomida</taxon>
        <taxon>Macrostomidae</taxon>
        <taxon>Macrostomum</taxon>
    </lineage>
</organism>
<evidence type="ECO:0000313" key="3">
    <source>
        <dbReference type="WBParaSite" id="maker-unitig_17665-snap-gene-0.3-mRNA-1"/>
    </source>
</evidence>